<organism evidence="2 3">
    <name type="scientific">Deinococcus reticulitermitis</name>
    <dbReference type="NCBI Taxonomy" id="856736"/>
    <lineage>
        <taxon>Bacteria</taxon>
        <taxon>Thermotogati</taxon>
        <taxon>Deinococcota</taxon>
        <taxon>Deinococci</taxon>
        <taxon>Deinococcales</taxon>
        <taxon>Deinococcaceae</taxon>
        <taxon>Deinococcus</taxon>
    </lineage>
</organism>
<dbReference type="Proteomes" id="UP000199223">
    <property type="component" value="Unassembled WGS sequence"/>
</dbReference>
<protein>
    <submittedName>
        <fullName evidence="2">Uncharacterized protein</fullName>
    </submittedName>
</protein>
<keyword evidence="3" id="KW-1185">Reference proteome</keyword>
<evidence type="ECO:0000256" key="1">
    <source>
        <dbReference type="SAM" id="MobiDB-lite"/>
    </source>
</evidence>
<reference evidence="3" key="1">
    <citation type="submission" date="2016-10" db="EMBL/GenBank/DDBJ databases">
        <authorList>
            <person name="Varghese N."/>
            <person name="Submissions S."/>
        </authorList>
    </citation>
    <scope>NUCLEOTIDE SEQUENCE [LARGE SCALE GENOMIC DNA]</scope>
    <source>
        <strain evidence="3">CGMCC 1.10218</strain>
    </source>
</reference>
<feature type="compositionally biased region" description="Low complexity" evidence="1">
    <location>
        <begin position="42"/>
        <end position="65"/>
    </location>
</feature>
<sequence length="199" mass="19304">MKHILFPTVSAADAFIADLQARGVVQPEVGTMNMSRRVQDAASGGAAGTMSTGTTTTATTTTTEYHGGGGTAEDAGEGAVKGTVAGAVTGAAAGVLGTAATVATGGLALPVILGMAALGSGVGAAVGAIGGAAGVDETGGTVTTNRTSYPSSYEADDAYYNRVHESVNAGGRVVAVDDNVDSGVLMDALSRHGGEIITQ</sequence>
<dbReference type="STRING" id="856736.SAMN04488058_1057"/>
<dbReference type="EMBL" id="FNZA01000005">
    <property type="protein sequence ID" value="SEJ21554.1"/>
    <property type="molecule type" value="Genomic_DNA"/>
</dbReference>
<accession>A0A1H6X1Y0</accession>
<evidence type="ECO:0000313" key="2">
    <source>
        <dbReference type="EMBL" id="SEJ21554.1"/>
    </source>
</evidence>
<feature type="region of interest" description="Disordered" evidence="1">
    <location>
        <begin position="42"/>
        <end position="77"/>
    </location>
</feature>
<dbReference type="AlphaFoldDB" id="A0A1H6X1Y0"/>
<gene>
    <name evidence="2" type="ORF">SAMN04488058_1057</name>
</gene>
<proteinExistence type="predicted"/>
<name>A0A1H6X1Y0_9DEIO</name>
<evidence type="ECO:0000313" key="3">
    <source>
        <dbReference type="Proteomes" id="UP000199223"/>
    </source>
</evidence>
<dbReference type="RefSeq" id="WP_177183089.1">
    <property type="nucleotide sequence ID" value="NZ_FNZA01000005.1"/>
</dbReference>